<evidence type="ECO:0000256" key="3">
    <source>
        <dbReference type="ARBA" id="ARBA00022989"/>
    </source>
</evidence>
<protein>
    <submittedName>
        <fullName evidence="8">Uncharacterized protein LOC105362571</fullName>
    </submittedName>
</protein>
<feature type="transmembrane region" description="Helical" evidence="5">
    <location>
        <begin position="12"/>
        <end position="30"/>
    </location>
</feature>
<feature type="transmembrane region" description="Helical" evidence="5">
    <location>
        <begin position="317"/>
        <end position="339"/>
    </location>
</feature>
<evidence type="ECO:0000313" key="7">
    <source>
        <dbReference type="Proteomes" id="UP000695007"/>
    </source>
</evidence>
<dbReference type="PANTHER" id="PTHR13315:SF4">
    <property type="entry name" value="METALLOPHOSPHOESTERASE, ISOFORM E"/>
    <property type="match status" value="1"/>
</dbReference>
<dbReference type="GO" id="GO:0005783">
    <property type="term" value="C:endoplasmic reticulum"/>
    <property type="evidence" value="ECO:0007669"/>
    <property type="project" value="TreeGrafter"/>
</dbReference>
<gene>
    <name evidence="8" type="primary">LOC105362571</name>
</gene>
<dbReference type="KEGG" id="csol:105362571"/>
<dbReference type="GO" id="GO:0016787">
    <property type="term" value="F:hydrolase activity"/>
    <property type="evidence" value="ECO:0007669"/>
    <property type="project" value="InterPro"/>
</dbReference>
<dbReference type="InterPro" id="IPR033308">
    <property type="entry name" value="PGAP5/Cdc1/Ted1"/>
</dbReference>
<keyword evidence="7" id="KW-1185">Reference proteome</keyword>
<dbReference type="CTD" id="36285"/>
<sequence>MIRRNRTRHKVYFLSVILGIILFYNEFLVYEIQVYKWSLRKCTDCVVVLLIADPQILGYQNENYKGSAWAIWDSDRYLKNTFSRAIRHTKPNVIVFLGDLMDEGHIASTEDFEKYKRRLANIFDTSDDIMKIYLPGDNDIGGEEDMVSSHIHNRFNFAYTQPDTLVYSTATFFKVNRLTQLIPSAPKDAFLNDYAERNITNVVLSHMPLLFMPGTFVQNVLKELSPQIIFTAHEHKAMHISLDTATDQLSKIWILPPQETALYQLRLDMGDIHELQVPTCSYRMGMANVGFGLAYIDTQEKTLDFTVLWLPDRFYQLWLYLFSLGLVIIFSVFFICGICKNNHIAYSRVPI</sequence>
<keyword evidence="2 5" id="KW-0812">Transmembrane</keyword>
<comment type="subcellular location">
    <subcellularLocation>
        <location evidence="1">Membrane</location>
        <topology evidence="1">Multi-pass membrane protein</topology>
    </subcellularLocation>
</comment>
<dbReference type="Proteomes" id="UP000695007">
    <property type="component" value="Unplaced"/>
</dbReference>
<feature type="domain" description="Calcineurin-like phosphoesterase" evidence="6">
    <location>
        <begin position="48"/>
        <end position="236"/>
    </location>
</feature>
<name>A0AAJ7DVV7_9HYME</name>
<dbReference type="InterPro" id="IPR029052">
    <property type="entry name" value="Metallo-depent_PP-like"/>
</dbReference>
<keyword evidence="3 5" id="KW-1133">Transmembrane helix</keyword>
<dbReference type="PANTHER" id="PTHR13315">
    <property type="entry name" value="METALLO PHOSPHOESTERASE RELATED"/>
    <property type="match status" value="1"/>
</dbReference>
<evidence type="ECO:0000256" key="4">
    <source>
        <dbReference type="ARBA" id="ARBA00023136"/>
    </source>
</evidence>
<dbReference type="RefSeq" id="XP_011498332.1">
    <property type="nucleotide sequence ID" value="XM_011500030.1"/>
</dbReference>
<evidence type="ECO:0000313" key="8">
    <source>
        <dbReference type="RefSeq" id="XP_011498332.1"/>
    </source>
</evidence>
<dbReference type="GO" id="GO:0006506">
    <property type="term" value="P:GPI anchor biosynthetic process"/>
    <property type="evidence" value="ECO:0007669"/>
    <property type="project" value="InterPro"/>
</dbReference>
<keyword evidence="4 5" id="KW-0472">Membrane</keyword>
<dbReference type="SUPFAM" id="SSF56300">
    <property type="entry name" value="Metallo-dependent phosphatases"/>
    <property type="match status" value="1"/>
</dbReference>
<dbReference type="GeneID" id="105362571"/>
<evidence type="ECO:0000256" key="2">
    <source>
        <dbReference type="ARBA" id="ARBA00022692"/>
    </source>
</evidence>
<accession>A0AAJ7DVV7</accession>
<proteinExistence type="predicted"/>
<dbReference type="GO" id="GO:0016020">
    <property type="term" value="C:membrane"/>
    <property type="evidence" value="ECO:0007669"/>
    <property type="project" value="UniProtKB-SubCell"/>
</dbReference>
<dbReference type="Pfam" id="PF00149">
    <property type="entry name" value="Metallophos"/>
    <property type="match status" value="1"/>
</dbReference>
<dbReference type="AlphaFoldDB" id="A0AAJ7DVV7"/>
<evidence type="ECO:0000256" key="1">
    <source>
        <dbReference type="ARBA" id="ARBA00004141"/>
    </source>
</evidence>
<reference evidence="8" key="1">
    <citation type="submission" date="2025-08" db="UniProtKB">
        <authorList>
            <consortium name="RefSeq"/>
        </authorList>
    </citation>
    <scope>IDENTIFICATION</scope>
</reference>
<evidence type="ECO:0000256" key="5">
    <source>
        <dbReference type="SAM" id="Phobius"/>
    </source>
</evidence>
<organism evidence="7 8">
    <name type="scientific">Ceratosolen solmsi marchali</name>
    <dbReference type="NCBI Taxonomy" id="326594"/>
    <lineage>
        <taxon>Eukaryota</taxon>
        <taxon>Metazoa</taxon>
        <taxon>Ecdysozoa</taxon>
        <taxon>Arthropoda</taxon>
        <taxon>Hexapoda</taxon>
        <taxon>Insecta</taxon>
        <taxon>Pterygota</taxon>
        <taxon>Neoptera</taxon>
        <taxon>Endopterygota</taxon>
        <taxon>Hymenoptera</taxon>
        <taxon>Apocrita</taxon>
        <taxon>Proctotrupomorpha</taxon>
        <taxon>Chalcidoidea</taxon>
        <taxon>Agaonidae</taxon>
        <taxon>Agaoninae</taxon>
        <taxon>Ceratosolen</taxon>
    </lineage>
</organism>
<dbReference type="InterPro" id="IPR004843">
    <property type="entry name" value="Calcineurin-like_PHP"/>
</dbReference>
<evidence type="ECO:0000259" key="6">
    <source>
        <dbReference type="Pfam" id="PF00149"/>
    </source>
</evidence>
<dbReference type="Gene3D" id="3.60.21.10">
    <property type="match status" value="1"/>
</dbReference>